<dbReference type="OMA" id="CYIHNDS"/>
<gene>
    <name evidence="4" type="ORF">L798_03583</name>
</gene>
<dbReference type="SUPFAM" id="SSF48371">
    <property type="entry name" value="ARM repeat"/>
    <property type="match status" value="1"/>
</dbReference>
<feature type="region of interest" description="Disordered" evidence="3">
    <location>
        <begin position="342"/>
        <end position="363"/>
    </location>
</feature>
<accession>A0A067QQ59</accession>
<keyword evidence="5" id="KW-1185">Reference proteome</keyword>
<dbReference type="PANTHER" id="PTHR10648">
    <property type="entry name" value="SERINE/THREONINE-PROTEIN PHOSPHATASE PP2A 65 KDA REGULATORY SUBUNIT"/>
    <property type="match status" value="1"/>
</dbReference>
<dbReference type="GO" id="GO:0005737">
    <property type="term" value="C:cytoplasm"/>
    <property type="evidence" value="ECO:0007669"/>
    <property type="project" value="TreeGrafter"/>
</dbReference>
<evidence type="ECO:0000313" key="4">
    <source>
        <dbReference type="EMBL" id="KDR06173.1"/>
    </source>
</evidence>
<dbReference type="EMBL" id="KK853606">
    <property type="protein sequence ID" value="KDR06173.1"/>
    <property type="molecule type" value="Genomic_DNA"/>
</dbReference>
<proteinExistence type="predicted"/>
<dbReference type="InterPro" id="IPR011989">
    <property type="entry name" value="ARM-like"/>
</dbReference>
<reference evidence="4 5" key="1">
    <citation type="journal article" date="2014" name="Nat. Commun.">
        <title>Molecular traces of alternative social organization in a termite genome.</title>
        <authorList>
            <person name="Terrapon N."/>
            <person name="Li C."/>
            <person name="Robertson H.M."/>
            <person name="Ji L."/>
            <person name="Meng X."/>
            <person name="Booth W."/>
            <person name="Chen Z."/>
            <person name="Childers C.P."/>
            <person name="Glastad K.M."/>
            <person name="Gokhale K."/>
            <person name="Gowin J."/>
            <person name="Gronenberg W."/>
            <person name="Hermansen R.A."/>
            <person name="Hu H."/>
            <person name="Hunt B.G."/>
            <person name="Huylmans A.K."/>
            <person name="Khalil S.M."/>
            <person name="Mitchell R.D."/>
            <person name="Munoz-Torres M.C."/>
            <person name="Mustard J.A."/>
            <person name="Pan H."/>
            <person name="Reese J.T."/>
            <person name="Scharf M.E."/>
            <person name="Sun F."/>
            <person name="Vogel H."/>
            <person name="Xiao J."/>
            <person name="Yang W."/>
            <person name="Yang Z."/>
            <person name="Yang Z."/>
            <person name="Zhou J."/>
            <person name="Zhu J."/>
            <person name="Brent C.S."/>
            <person name="Elsik C.G."/>
            <person name="Goodisman M.A."/>
            <person name="Liberles D.A."/>
            <person name="Roe R.M."/>
            <person name="Vargo E.L."/>
            <person name="Vilcinskas A."/>
            <person name="Wang J."/>
            <person name="Bornberg-Bauer E."/>
            <person name="Korb J."/>
            <person name="Zhang G."/>
            <person name="Liebig J."/>
        </authorList>
    </citation>
    <scope>NUCLEOTIDE SEQUENCE [LARGE SCALE GENOMIC DNA]</scope>
    <source>
        <tissue evidence="4">Whole organism</tissue>
    </source>
</reference>
<dbReference type="InterPro" id="IPR016024">
    <property type="entry name" value="ARM-type_fold"/>
</dbReference>
<dbReference type="AlphaFoldDB" id="A0A067QQ59"/>
<dbReference type="GO" id="GO:0019888">
    <property type="term" value="F:protein phosphatase regulator activity"/>
    <property type="evidence" value="ECO:0007669"/>
    <property type="project" value="TreeGrafter"/>
</dbReference>
<organism evidence="4 5">
    <name type="scientific">Zootermopsis nevadensis</name>
    <name type="common">Dampwood termite</name>
    <dbReference type="NCBI Taxonomy" id="136037"/>
    <lineage>
        <taxon>Eukaryota</taxon>
        <taxon>Metazoa</taxon>
        <taxon>Ecdysozoa</taxon>
        <taxon>Arthropoda</taxon>
        <taxon>Hexapoda</taxon>
        <taxon>Insecta</taxon>
        <taxon>Pterygota</taxon>
        <taxon>Neoptera</taxon>
        <taxon>Polyneoptera</taxon>
        <taxon>Dictyoptera</taxon>
        <taxon>Blattodea</taxon>
        <taxon>Blattoidea</taxon>
        <taxon>Termitoidae</taxon>
        <taxon>Termopsidae</taxon>
        <taxon>Zootermopsis</taxon>
    </lineage>
</organism>
<dbReference type="InParanoid" id="A0A067QQ59"/>
<dbReference type="STRING" id="136037.A0A067QQ59"/>
<dbReference type="Gene3D" id="1.25.10.10">
    <property type="entry name" value="Leucine-rich Repeat Variant"/>
    <property type="match status" value="2"/>
</dbReference>
<protein>
    <submittedName>
        <fullName evidence="4">Serine/threonine-protein phosphatase 4 regulatory subunit 1</fullName>
    </submittedName>
</protein>
<dbReference type="PANTHER" id="PTHR10648:SF1">
    <property type="entry name" value="SERINE_THREONINE-PROTEIN PHOSPHATASE 4 REGULATORY SUBUNIT 1"/>
    <property type="match status" value="1"/>
</dbReference>
<evidence type="ECO:0000256" key="1">
    <source>
        <dbReference type="ARBA" id="ARBA00022737"/>
    </source>
</evidence>
<feature type="repeat" description="HEAT" evidence="2">
    <location>
        <begin position="185"/>
        <end position="223"/>
    </location>
</feature>
<dbReference type="eggNOG" id="KOG0211">
    <property type="taxonomic scope" value="Eukaryota"/>
</dbReference>
<sequence length="941" mass="105267">MAQLPHIAMLCHEDKDRLQSVVLDHLLPLVVKCLADNDNLVRKMSQAALLVLMEQGLVEQSAVEQKVCPMILMLTEMDHLVDFHPGAVALMSKMAPLIGRSSTERLFLGRFAALCTDPVFCVRKACAANFGEFCAIVGTESTESVLLPRFVDLCEDEIWGVRKACAEVFMSVSCVCTLQTRKQNLAPVFVNLLVDQSRWVRMSAYKTLGPFISTFADPSITRLSYNQNGELVILGPDGFEFRLTSHRVSDIECARVLAEFNCGAGTLNTNGTNHNVNRDMAEVSCQADDSKNIPLSVRYKDAFHNDESDCCDVECGMGSLVQDFKVEKSNLIPSACDQRTVSGDSNLVTDESSEFPVKDDTDGGHIEEEKAEVRWVEETDIKTEEGCSDDRSSSAVRENVQEVTEPSGAKLQACGGVERKQLHVSEPKGHVHVHVESNPLNGAETFNTFQYWRVPIPELQLDISLAETGKPTTVHVKAKVTDETMQRTYASELNVDMDIDTELENLSTKLQECSLQYREEEKPHNVQICTASVAMVTDTDKQGVENTMTLNSSIQRAVMWFHSGEVRTAPPQKTEYKPYKSWADVAEKHWEGPPQHFDPAGVVERPASSQASQDIVPQQLIDHFVSMTHPSQAQKTDNEIAHHCAFSLPAVALTLGQDNWILLKDAYNALASDMQWKVRRTVASSIHQLAVILGEDLATKDLVPVFNGFIKDLDEVRIGALKHLAEFLKLLRPPDRNLYLPRLSEFLLTDNDWNWRFREELAEQLLAAVNLFTPEDTRKHISPIAVSLLHDKVAAVRQVALCLLTEVVKHVSAQPVSLRSLLAALAEWFVHSKRWNQRQIFALLCSQLVTKQILPEELFARDILPHLLDLSWDSVPNVRLSVARTLATNVMAQQFFSSEENPHYEVLIQVLKRLQADSDRDVRYFASLFPSVEGVSAAENI</sequence>
<evidence type="ECO:0000256" key="3">
    <source>
        <dbReference type="SAM" id="MobiDB-lite"/>
    </source>
</evidence>
<dbReference type="PROSITE" id="PS50077">
    <property type="entry name" value="HEAT_REPEAT"/>
    <property type="match status" value="2"/>
</dbReference>
<dbReference type="InterPro" id="IPR051023">
    <property type="entry name" value="PP2A_Regulatory_Subunit_A"/>
</dbReference>
<evidence type="ECO:0000313" key="5">
    <source>
        <dbReference type="Proteomes" id="UP000027135"/>
    </source>
</evidence>
<evidence type="ECO:0000256" key="2">
    <source>
        <dbReference type="PROSITE-ProRule" id="PRU00103"/>
    </source>
</evidence>
<feature type="repeat" description="HEAT" evidence="2">
    <location>
        <begin position="663"/>
        <end position="701"/>
    </location>
</feature>
<keyword evidence="1" id="KW-0677">Repeat</keyword>
<name>A0A067QQ59_ZOONE</name>
<dbReference type="Proteomes" id="UP000027135">
    <property type="component" value="Unassembled WGS sequence"/>
</dbReference>
<dbReference type="InterPro" id="IPR021133">
    <property type="entry name" value="HEAT_type_2"/>
</dbReference>